<name>A0A4Y2MX53_ARAVE</name>
<dbReference type="EMBL" id="BGPR01008129">
    <property type="protein sequence ID" value="GBN31748.1"/>
    <property type="molecule type" value="Genomic_DNA"/>
</dbReference>
<comment type="caution">
    <text evidence="1">The sequence shown here is derived from an EMBL/GenBank/DDBJ whole genome shotgun (WGS) entry which is preliminary data.</text>
</comment>
<gene>
    <name evidence="1" type="ORF">AVEN_57684_1</name>
</gene>
<evidence type="ECO:0000313" key="1">
    <source>
        <dbReference type="EMBL" id="GBN31748.1"/>
    </source>
</evidence>
<proteinExistence type="predicted"/>
<organism evidence="1 2">
    <name type="scientific">Araneus ventricosus</name>
    <name type="common">Orbweaver spider</name>
    <name type="synonym">Epeira ventricosa</name>
    <dbReference type="NCBI Taxonomy" id="182803"/>
    <lineage>
        <taxon>Eukaryota</taxon>
        <taxon>Metazoa</taxon>
        <taxon>Ecdysozoa</taxon>
        <taxon>Arthropoda</taxon>
        <taxon>Chelicerata</taxon>
        <taxon>Arachnida</taxon>
        <taxon>Araneae</taxon>
        <taxon>Araneomorphae</taxon>
        <taxon>Entelegynae</taxon>
        <taxon>Araneoidea</taxon>
        <taxon>Araneidae</taxon>
        <taxon>Araneus</taxon>
    </lineage>
</organism>
<evidence type="ECO:0000313" key="2">
    <source>
        <dbReference type="Proteomes" id="UP000499080"/>
    </source>
</evidence>
<reference evidence="1 2" key="1">
    <citation type="journal article" date="2019" name="Sci. Rep.">
        <title>Orb-weaving spider Araneus ventricosus genome elucidates the spidroin gene catalogue.</title>
        <authorList>
            <person name="Kono N."/>
            <person name="Nakamura H."/>
            <person name="Ohtoshi R."/>
            <person name="Moran D.A.P."/>
            <person name="Shinohara A."/>
            <person name="Yoshida Y."/>
            <person name="Fujiwara M."/>
            <person name="Mori M."/>
            <person name="Tomita M."/>
            <person name="Arakawa K."/>
        </authorList>
    </citation>
    <scope>NUCLEOTIDE SEQUENCE [LARGE SCALE GENOMIC DNA]</scope>
</reference>
<accession>A0A4Y2MX53</accession>
<protein>
    <submittedName>
        <fullName evidence="1">Uncharacterized protein</fullName>
    </submittedName>
</protein>
<dbReference type="Proteomes" id="UP000499080">
    <property type="component" value="Unassembled WGS sequence"/>
</dbReference>
<dbReference type="AlphaFoldDB" id="A0A4Y2MX53"/>
<keyword evidence="2" id="KW-1185">Reference proteome</keyword>
<sequence length="108" mass="12172">MQLYPLHTRVLEEWQASWKNGVTGRKIYNIVLSVSVPLTGLERMLSSLNMDLSLPTSKGFTCLTAIIAVVVELARHFTICHGVYLYSVLAYEEASAKLRTRMAEKGRQ</sequence>